<dbReference type="Gene3D" id="3.60.20.10">
    <property type="entry name" value="Glutamine Phosphoribosylpyrophosphate, subunit 1, domain 1"/>
    <property type="match status" value="1"/>
</dbReference>
<dbReference type="RefSeq" id="WP_114983692.1">
    <property type="nucleotide sequence ID" value="NZ_CP027806.1"/>
</dbReference>
<comment type="pathway">
    <text evidence="1 7 8">Purine metabolism; IMP biosynthesis via de novo pathway; N(1)-(5-phospho-D-ribosyl)glycinamide from 5-phospho-alpha-D-ribose 1-diphosphate: step 1/2.</text>
</comment>
<keyword evidence="5 7" id="KW-0658">Purine biosynthesis</keyword>
<dbReference type="InterPro" id="IPR005854">
    <property type="entry name" value="PurF"/>
</dbReference>
<evidence type="ECO:0000256" key="2">
    <source>
        <dbReference type="ARBA" id="ARBA00010138"/>
    </source>
</evidence>
<feature type="binding site" evidence="7 11">
    <location>
        <position position="259"/>
    </location>
    <ligand>
        <name>[4Fe-4S] cluster</name>
        <dbReference type="ChEBI" id="CHEBI:49883"/>
    </ligand>
</feature>
<dbReference type="CDD" id="cd06223">
    <property type="entry name" value="PRTases_typeI"/>
    <property type="match status" value="1"/>
</dbReference>
<dbReference type="InterPro" id="IPR000836">
    <property type="entry name" value="PRTase_dom"/>
</dbReference>
<comment type="function">
    <text evidence="7">Catalyzes the formation of phosphoribosylamine from phosphoribosylpyrophosphate (PRPP) and glutamine.</text>
</comment>
<dbReference type="PROSITE" id="PS51278">
    <property type="entry name" value="GATASE_TYPE_2"/>
    <property type="match status" value="1"/>
</dbReference>
<keyword evidence="7 10" id="KW-0479">Metal-binding</keyword>
<evidence type="ECO:0000256" key="1">
    <source>
        <dbReference type="ARBA" id="ARBA00005209"/>
    </source>
</evidence>
<comment type="catalytic activity">
    <reaction evidence="7 8">
        <text>5-phospho-beta-D-ribosylamine + L-glutamate + diphosphate = 5-phospho-alpha-D-ribose 1-diphosphate + L-glutamine + H2O</text>
        <dbReference type="Rhea" id="RHEA:14905"/>
        <dbReference type="ChEBI" id="CHEBI:15377"/>
        <dbReference type="ChEBI" id="CHEBI:29985"/>
        <dbReference type="ChEBI" id="CHEBI:33019"/>
        <dbReference type="ChEBI" id="CHEBI:58017"/>
        <dbReference type="ChEBI" id="CHEBI:58359"/>
        <dbReference type="ChEBI" id="CHEBI:58681"/>
        <dbReference type="EC" id="2.4.2.14"/>
    </reaction>
</comment>
<name>A0A345UIW3_9BACT</name>
<evidence type="ECO:0000259" key="12">
    <source>
        <dbReference type="PROSITE" id="PS51278"/>
    </source>
</evidence>
<dbReference type="UniPathway" id="UPA00074">
    <property type="reaction ID" value="UER00124"/>
</dbReference>
<keyword evidence="7" id="KW-0004">4Fe-4S</keyword>
<evidence type="ECO:0000256" key="9">
    <source>
        <dbReference type="PIRSR" id="PIRSR000485-1"/>
    </source>
</evidence>
<dbReference type="Proteomes" id="UP000254808">
    <property type="component" value="Chromosome"/>
</dbReference>
<feature type="binding site" evidence="7 11">
    <location>
        <position position="475"/>
    </location>
    <ligand>
        <name>[4Fe-4S] cluster</name>
        <dbReference type="ChEBI" id="CHEBI:49883"/>
    </ligand>
</feature>
<feature type="domain" description="Glutamine amidotransferase type-2" evidence="12">
    <location>
        <begin position="9"/>
        <end position="236"/>
    </location>
</feature>
<dbReference type="GO" id="GO:0051539">
    <property type="term" value="F:4 iron, 4 sulfur cluster binding"/>
    <property type="evidence" value="ECO:0007669"/>
    <property type="project" value="UniProtKB-KW"/>
</dbReference>
<dbReference type="CDD" id="cd00715">
    <property type="entry name" value="GPATase_N"/>
    <property type="match status" value="1"/>
</dbReference>
<dbReference type="PANTHER" id="PTHR11907">
    <property type="entry name" value="AMIDOPHOSPHORIBOSYLTRANSFERASE"/>
    <property type="match status" value="1"/>
</dbReference>
<dbReference type="SUPFAM" id="SSF53271">
    <property type="entry name" value="PRTase-like"/>
    <property type="match status" value="1"/>
</dbReference>
<evidence type="ECO:0000256" key="4">
    <source>
        <dbReference type="ARBA" id="ARBA00022679"/>
    </source>
</evidence>
<feature type="binding site" evidence="7 11">
    <location>
        <position position="478"/>
    </location>
    <ligand>
        <name>[4Fe-4S] cluster</name>
        <dbReference type="ChEBI" id="CHEBI:49883"/>
    </ligand>
</feature>
<dbReference type="NCBIfam" id="TIGR01134">
    <property type="entry name" value="purF"/>
    <property type="match status" value="1"/>
</dbReference>
<keyword evidence="7 11" id="KW-0411">Iron-sulfur</keyword>
<evidence type="ECO:0000256" key="10">
    <source>
        <dbReference type="PIRSR" id="PIRSR000485-2"/>
    </source>
</evidence>
<keyword evidence="7 10" id="KW-0460">Magnesium</keyword>
<dbReference type="AlphaFoldDB" id="A0A345UIW3"/>
<dbReference type="OrthoDB" id="9801213at2"/>
<reference evidence="13 14" key="1">
    <citation type="submission" date="2018-03" db="EMBL/GenBank/DDBJ databases">
        <title>Phenotypic and genomic properties of Cyclonatronum proteinivorum gen. nov., sp. nov., a haloalkaliphilic bacteroidete from soda lakes possessing Na+-translocating rhodopsin.</title>
        <authorList>
            <person name="Toshchakov S.V."/>
            <person name="Korzhenkov A."/>
            <person name="Samarov N.I."/>
            <person name="Kublanov I.V."/>
            <person name="Muntyan M.S."/>
            <person name="Sorokin D.Y."/>
        </authorList>
    </citation>
    <scope>NUCLEOTIDE SEQUENCE [LARGE SCALE GENOMIC DNA]</scope>
    <source>
        <strain evidence="13 14">Omega</strain>
    </source>
</reference>
<protein>
    <recommendedName>
        <fullName evidence="7">Amidophosphoribosyltransferase</fullName>
        <shortName evidence="7">ATase</shortName>
        <ecNumber evidence="7">2.4.2.14</ecNumber>
    </recommendedName>
    <alternativeName>
        <fullName evidence="7">Glutamine phosphoribosylpyrophosphate amidotransferase</fullName>
        <shortName evidence="7">GPATase</shortName>
    </alternativeName>
</protein>
<evidence type="ECO:0000313" key="14">
    <source>
        <dbReference type="Proteomes" id="UP000254808"/>
    </source>
</evidence>
<evidence type="ECO:0000256" key="7">
    <source>
        <dbReference type="HAMAP-Rule" id="MF_01931"/>
    </source>
</evidence>
<sequence length="499" mass="55653">MSDKPSDYCGIFGIYNHPEAAAMTYYGLHALQHRGQESAGIVSSVFDEERGHYVMPMHKDFGLVLNVFEDKKIFTDKLRGLKAIGHNRYSTSGSSSNPANIQPFRVHYRNGNLALAHNGNLTNAPSLRQRFINEGILFQSTSDTELILHLISHSLKTGQFEQIMDALRQIEGAYCLVIQTDDALIAVRDPNGFRPLALGRLGDAFVVASETCAFDIIGAEYVRDIAPGEVLVIDDEAIETAKPASYMLPRKPGTDTAGCVFEYVYFSRPDSRIFGENVDKVRRQIGKHLAREHRIPDIIRSESDKKPIVISVPDSSNTAALGYAGESRKLGYDCKFEIGLIRNHYVGRTFIAPGQESRQFKVRTKFNPVRGVIEDRIVLIVDDSIVRGTTSRMLIDMIRKCNPKEIHFLVSSPPIIEPCFYGMDFPSPDELIANKFDRDVSRIARELGVDSLHYLSPQGLIEAVKEANEGKLNYCSACFTGKYPVPVEAQMGKEANELV</sequence>
<gene>
    <name evidence="7" type="primary">purF</name>
    <name evidence="13" type="ORF">CYPRO_1151</name>
</gene>
<organism evidence="13 14">
    <name type="scientific">Cyclonatronum proteinivorum</name>
    <dbReference type="NCBI Taxonomy" id="1457365"/>
    <lineage>
        <taxon>Bacteria</taxon>
        <taxon>Pseudomonadati</taxon>
        <taxon>Balneolota</taxon>
        <taxon>Balneolia</taxon>
        <taxon>Balneolales</taxon>
        <taxon>Cyclonatronaceae</taxon>
        <taxon>Cyclonatronum</taxon>
    </lineage>
</organism>
<dbReference type="GO" id="GO:0004044">
    <property type="term" value="F:amidophosphoribosyltransferase activity"/>
    <property type="evidence" value="ECO:0007669"/>
    <property type="project" value="UniProtKB-UniRule"/>
</dbReference>
<proteinExistence type="inferred from homology"/>
<dbReference type="SUPFAM" id="SSF56235">
    <property type="entry name" value="N-terminal nucleophile aminohydrolases (Ntn hydrolases)"/>
    <property type="match status" value="1"/>
</dbReference>
<dbReference type="Pfam" id="PF13537">
    <property type="entry name" value="GATase_7"/>
    <property type="match status" value="1"/>
</dbReference>
<evidence type="ECO:0000256" key="3">
    <source>
        <dbReference type="ARBA" id="ARBA00022676"/>
    </source>
</evidence>
<dbReference type="GO" id="GO:0006189">
    <property type="term" value="P:'de novo' IMP biosynthetic process"/>
    <property type="evidence" value="ECO:0007669"/>
    <property type="project" value="UniProtKB-UniRule"/>
</dbReference>
<dbReference type="KEGG" id="cprv:CYPRO_1151"/>
<evidence type="ECO:0000313" key="13">
    <source>
        <dbReference type="EMBL" id="AXJ00415.1"/>
    </source>
</evidence>
<evidence type="ECO:0000256" key="5">
    <source>
        <dbReference type="ARBA" id="ARBA00022755"/>
    </source>
</evidence>
<dbReference type="PIRSF" id="PIRSF000485">
    <property type="entry name" value="Amd_phspho_trans"/>
    <property type="match status" value="1"/>
</dbReference>
<accession>A0A345UIW3</accession>
<feature type="active site" description="Nucleophile" evidence="7 9">
    <location>
        <position position="9"/>
    </location>
</feature>
<keyword evidence="3 7" id="KW-0328">Glycosyltransferase</keyword>
<feature type="binding site" evidence="7 10">
    <location>
        <position position="315"/>
    </location>
    <ligand>
        <name>Mg(2+)</name>
        <dbReference type="ChEBI" id="CHEBI:18420"/>
    </ligand>
</feature>
<dbReference type="InterPro" id="IPR029057">
    <property type="entry name" value="PRTase-like"/>
</dbReference>
<feature type="binding site" evidence="7 11">
    <location>
        <position position="419"/>
    </location>
    <ligand>
        <name>[4Fe-4S] cluster</name>
        <dbReference type="ChEBI" id="CHEBI:49883"/>
    </ligand>
</feature>
<dbReference type="EMBL" id="CP027806">
    <property type="protein sequence ID" value="AXJ00415.1"/>
    <property type="molecule type" value="Genomic_DNA"/>
</dbReference>
<dbReference type="InterPro" id="IPR017932">
    <property type="entry name" value="GATase_2_dom"/>
</dbReference>
<evidence type="ECO:0000256" key="8">
    <source>
        <dbReference type="PIRNR" id="PIRNR000485"/>
    </source>
</evidence>
<keyword evidence="4 7" id="KW-0808">Transferase</keyword>
<keyword evidence="7 11" id="KW-0408">Iron</keyword>
<feature type="binding site" evidence="7 10">
    <location>
        <position position="383"/>
    </location>
    <ligand>
        <name>Mg(2+)</name>
        <dbReference type="ChEBI" id="CHEBI:18420"/>
    </ligand>
</feature>
<comment type="cofactor">
    <cofactor evidence="7 10">
        <name>Mg(2+)</name>
        <dbReference type="ChEBI" id="CHEBI:18420"/>
    </cofactor>
    <text evidence="7 10">Binds 1 Mg(2+) ion per subunit.</text>
</comment>
<evidence type="ECO:0000256" key="11">
    <source>
        <dbReference type="PIRSR" id="PIRSR000485-3"/>
    </source>
</evidence>
<dbReference type="InterPro" id="IPR029055">
    <property type="entry name" value="Ntn_hydrolases_N"/>
</dbReference>
<dbReference type="Gene3D" id="3.40.50.2020">
    <property type="match status" value="1"/>
</dbReference>
<dbReference type="GO" id="GO:0000287">
    <property type="term" value="F:magnesium ion binding"/>
    <property type="evidence" value="ECO:0007669"/>
    <property type="project" value="UniProtKB-UniRule"/>
</dbReference>
<dbReference type="GO" id="GO:0009113">
    <property type="term" value="P:purine nucleobase biosynthetic process"/>
    <property type="evidence" value="ECO:0007669"/>
    <property type="project" value="UniProtKB-UniRule"/>
</dbReference>
<dbReference type="InterPro" id="IPR035584">
    <property type="entry name" value="PurF_N"/>
</dbReference>
<evidence type="ECO:0000256" key="6">
    <source>
        <dbReference type="ARBA" id="ARBA00022962"/>
    </source>
</evidence>
<comment type="cofactor">
    <cofactor evidence="7 11">
        <name>[4Fe-4S] cluster</name>
        <dbReference type="ChEBI" id="CHEBI:49883"/>
    </cofactor>
    <text evidence="7 11">Binds 1 [4Fe-4S] cluster per subunit.</text>
</comment>
<comment type="similarity">
    <text evidence="2 7 8">In the C-terminal section; belongs to the purine/pyrimidine phosphoribosyltransferase family.</text>
</comment>
<keyword evidence="6 7" id="KW-0315">Glutamine amidotransferase</keyword>
<feature type="binding site" evidence="7 10">
    <location>
        <position position="382"/>
    </location>
    <ligand>
        <name>Mg(2+)</name>
        <dbReference type="ChEBI" id="CHEBI:18420"/>
    </ligand>
</feature>
<dbReference type="EC" id="2.4.2.14" evidence="7"/>
<keyword evidence="14" id="KW-1185">Reference proteome</keyword>
<dbReference type="HAMAP" id="MF_01931">
    <property type="entry name" value="PurF"/>
    <property type="match status" value="1"/>
</dbReference>